<proteinExistence type="predicted"/>
<gene>
    <name evidence="1" type="ORF">AN216_26020</name>
</gene>
<protein>
    <submittedName>
        <fullName evidence="1">Uncharacterized protein</fullName>
    </submittedName>
</protein>
<dbReference type="Gene3D" id="2.30.110.10">
    <property type="entry name" value="Electron Transport, Fmn-binding Protein, Chain A"/>
    <property type="match status" value="1"/>
</dbReference>
<dbReference type="STRING" id="1075402.AN216_26020"/>
<dbReference type="InterPro" id="IPR012349">
    <property type="entry name" value="Split_barrel_FMN-bd"/>
</dbReference>
<reference evidence="1 2" key="1">
    <citation type="journal article" date="2016" name="Front. Microbiol.">
        <title>Comparative Genomics Analysis of Streptomyces Species Reveals Their Adaptation to the Marine Environment and Their Diversity at the Genomic Level.</title>
        <authorList>
            <person name="Tian X."/>
            <person name="Zhang Z."/>
            <person name="Yang T."/>
            <person name="Chen M."/>
            <person name="Li J."/>
            <person name="Chen F."/>
            <person name="Yang J."/>
            <person name="Li W."/>
            <person name="Zhang B."/>
            <person name="Zhang Z."/>
            <person name="Wu J."/>
            <person name="Zhang C."/>
            <person name="Long L."/>
            <person name="Xiao J."/>
        </authorList>
    </citation>
    <scope>NUCLEOTIDE SEQUENCE [LARGE SCALE GENOMIC DNA]</scope>
    <source>
        <strain evidence="1 2">SCSIO 02100</strain>
    </source>
</reference>
<dbReference type="SUPFAM" id="SSF50475">
    <property type="entry name" value="FMN-binding split barrel"/>
    <property type="match status" value="1"/>
</dbReference>
<dbReference type="AlphaFoldDB" id="A0A1E7JJ44"/>
<comment type="caution">
    <text evidence="1">The sequence shown here is derived from an EMBL/GenBank/DDBJ whole genome shotgun (WGS) entry which is preliminary data.</text>
</comment>
<evidence type="ECO:0000313" key="2">
    <source>
        <dbReference type="Proteomes" id="UP000176101"/>
    </source>
</evidence>
<dbReference type="EMBL" id="LJGU01000164">
    <property type="protein sequence ID" value="OEU87676.1"/>
    <property type="molecule type" value="Genomic_DNA"/>
</dbReference>
<evidence type="ECO:0000313" key="1">
    <source>
        <dbReference type="EMBL" id="OEU87676.1"/>
    </source>
</evidence>
<dbReference type="Proteomes" id="UP000176101">
    <property type="component" value="Unassembled WGS sequence"/>
</dbReference>
<organism evidence="1 2">
    <name type="scientific">Streptomyces oceani</name>
    <dbReference type="NCBI Taxonomy" id="1075402"/>
    <lineage>
        <taxon>Bacteria</taxon>
        <taxon>Bacillati</taxon>
        <taxon>Actinomycetota</taxon>
        <taxon>Actinomycetes</taxon>
        <taxon>Kitasatosporales</taxon>
        <taxon>Streptomycetaceae</taxon>
        <taxon>Streptomyces</taxon>
    </lineage>
</organism>
<keyword evidence="2" id="KW-1185">Reference proteome</keyword>
<accession>A0A1E7JJ44</accession>
<sequence length="132" mass="15302">MALPHIGVLSVVSDDERPPSTLPTWYAYEPGGNIAVITRRDRRKSRLIRRAGKLSFSVQRPEVPYRYVTVEGTVVRQELPTPVEIARIGRRYLPPEAVEEWVRWELSEDNENGEPEYIEIRPDRWLTKDFGG</sequence>
<name>A0A1E7JJ44_9ACTN</name>